<keyword evidence="2" id="KW-0378">Hydrolase</keyword>
<dbReference type="InterPro" id="IPR003961">
    <property type="entry name" value="FN3_dom"/>
</dbReference>
<evidence type="ECO:0000313" key="10">
    <source>
        <dbReference type="Proteomes" id="UP000482800"/>
    </source>
</evidence>
<reference evidence="9 10" key="2">
    <citation type="submission" date="2020-03" db="EMBL/GenBank/DDBJ databases">
        <authorList>
            <person name="Ichikawa N."/>
            <person name="Kimura A."/>
            <person name="Kitahashi Y."/>
            <person name="Uohara A."/>
        </authorList>
    </citation>
    <scope>NUCLEOTIDE SEQUENCE [LARGE SCALE GENOMIC DNA]</scope>
    <source>
        <strain evidence="9 10">NBRC 108639</strain>
    </source>
</reference>
<evidence type="ECO:0000256" key="5">
    <source>
        <dbReference type="ARBA" id="ARBA00023326"/>
    </source>
</evidence>
<dbReference type="PANTHER" id="PTHR46708:SF2">
    <property type="entry name" value="FIBRONECTIN TYPE-III DOMAIN-CONTAINING PROTEIN"/>
    <property type="match status" value="1"/>
</dbReference>
<feature type="region of interest" description="Disordered" evidence="6">
    <location>
        <begin position="140"/>
        <end position="162"/>
    </location>
</feature>
<dbReference type="GO" id="GO:0030247">
    <property type="term" value="F:polysaccharide binding"/>
    <property type="evidence" value="ECO:0007669"/>
    <property type="project" value="UniProtKB-UniRule"/>
</dbReference>
<keyword evidence="4" id="KW-0326">Glycosidase</keyword>
<evidence type="ECO:0000256" key="3">
    <source>
        <dbReference type="ARBA" id="ARBA00023277"/>
    </source>
</evidence>
<dbReference type="CDD" id="cd00063">
    <property type="entry name" value="FN3"/>
    <property type="match status" value="2"/>
</dbReference>
<evidence type="ECO:0000259" key="8">
    <source>
        <dbReference type="PROSITE" id="PS51173"/>
    </source>
</evidence>
<dbReference type="GO" id="GO:0000272">
    <property type="term" value="P:polysaccharide catabolic process"/>
    <property type="evidence" value="ECO:0007669"/>
    <property type="project" value="UniProtKB-KW"/>
</dbReference>
<keyword evidence="3" id="KW-0119">Carbohydrate metabolism</keyword>
<feature type="region of interest" description="Disordered" evidence="6">
    <location>
        <begin position="347"/>
        <end position="369"/>
    </location>
</feature>
<evidence type="ECO:0008006" key="11">
    <source>
        <dbReference type="Google" id="ProtNLM"/>
    </source>
</evidence>
<evidence type="ECO:0000256" key="6">
    <source>
        <dbReference type="SAM" id="MobiDB-lite"/>
    </source>
</evidence>
<comment type="caution">
    <text evidence="9">The sequence shown here is derived from an EMBL/GenBank/DDBJ whole genome shotgun (WGS) entry which is preliminary data.</text>
</comment>
<protein>
    <recommendedName>
        <fullName evidence="11">CBM2 domain-containing protein</fullName>
    </recommendedName>
</protein>
<dbReference type="PROSITE" id="PS00561">
    <property type="entry name" value="CBM2_A"/>
    <property type="match status" value="1"/>
</dbReference>
<keyword evidence="1" id="KW-0677">Repeat</keyword>
<evidence type="ECO:0000256" key="1">
    <source>
        <dbReference type="ARBA" id="ARBA00022737"/>
    </source>
</evidence>
<dbReference type="SMART" id="SM00060">
    <property type="entry name" value="FN3"/>
    <property type="match status" value="2"/>
</dbReference>
<dbReference type="InterPro" id="IPR050991">
    <property type="entry name" value="ECM_Regulatory_Proteins"/>
</dbReference>
<dbReference type="InterPro" id="IPR018366">
    <property type="entry name" value="CBM2_CS"/>
</dbReference>
<dbReference type="SUPFAM" id="SSF49265">
    <property type="entry name" value="Fibronectin type III"/>
    <property type="match status" value="2"/>
</dbReference>
<dbReference type="SMART" id="SM00637">
    <property type="entry name" value="CBD_II"/>
    <property type="match status" value="1"/>
</dbReference>
<dbReference type="Gene3D" id="2.60.40.290">
    <property type="match status" value="1"/>
</dbReference>
<organism evidence="9 10">
    <name type="scientific">Phytohabitans houttuyneae</name>
    <dbReference type="NCBI Taxonomy" id="1076126"/>
    <lineage>
        <taxon>Bacteria</taxon>
        <taxon>Bacillati</taxon>
        <taxon>Actinomycetota</taxon>
        <taxon>Actinomycetes</taxon>
        <taxon>Micromonosporales</taxon>
        <taxon>Micromonosporaceae</taxon>
    </lineage>
</organism>
<dbReference type="InterPro" id="IPR008965">
    <property type="entry name" value="CBM2/CBM3_carb-bd_dom_sf"/>
</dbReference>
<feature type="domain" description="CBM2" evidence="8">
    <location>
        <begin position="365"/>
        <end position="475"/>
    </location>
</feature>
<proteinExistence type="predicted"/>
<gene>
    <name evidence="9" type="ORF">Phou_053660</name>
</gene>
<dbReference type="InterPro" id="IPR013783">
    <property type="entry name" value="Ig-like_fold"/>
</dbReference>
<dbReference type="InterPro" id="IPR012291">
    <property type="entry name" value="CBM2_carb-bd_dom_sf"/>
</dbReference>
<dbReference type="PROSITE" id="PS51173">
    <property type="entry name" value="CBM2"/>
    <property type="match status" value="1"/>
</dbReference>
<dbReference type="PROSITE" id="PS50853">
    <property type="entry name" value="FN3"/>
    <property type="match status" value="2"/>
</dbReference>
<dbReference type="Pfam" id="PF00553">
    <property type="entry name" value="CBM_2"/>
    <property type="match status" value="1"/>
</dbReference>
<keyword evidence="5" id="KW-0624">Polysaccharide degradation</keyword>
<keyword evidence="10" id="KW-1185">Reference proteome</keyword>
<evidence type="ECO:0000256" key="2">
    <source>
        <dbReference type="ARBA" id="ARBA00022801"/>
    </source>
</evidence>
<evidence type="ECO:0000313" key="9">
    <source>
        <dbReference type="EMBL" id="GFJ81186.1"/>
    </source>
</evidence>
<dbReference type="InterPro" id="IPR001919">
    <property type="entry name" value="CBD2"/>
</dbReference>
<feature type="compositionally biased region" description="Pro residues" evidence="6">
    <location>
        <begin position="143"/>
        <end position="160"/>
    </location>
</feature>
<dbReference type="SUPFAM" id="SSF49384">
    <property type="entry name" value="Carbohydrate-binding domain"/>
    <property type="match status" value="1"/>
</dbReference>
<evidence type="ECO:0000259" key="7">
    <source>
        <dbReference type="PROSITE" id="PS50853"/>
    </source>
</evidence>
<sequence>MIDPIDYACVESYPMRNTVRPYVEQTVDELAVADIRADVRFTVDNVRMLYLPATRSQYEKTNRRAAHAVRRFPRTHLRRDLDVRRLMGHLSAMFGALSRPTRRLLLGLVATVTPAALLGAVLAVPNAGASATPLAVLSTAPPSTVPPSTPSTSPFPPNPPTNLTATSVSRFSITLSWTAARPGCCPVTGYRISYIEAFYDVGSSMTVGNVTTATLTVKSGTEYLIYVTAVDSQGRTSSLSPPLKVVTPVTDTGPDTTPPAAPTGLVANDVTGASAALSWSPSTDNVGVTAYNVYRFDGVFISSLLATVTGTSYTVALESRRFDYYVRARDAVGNVSIASNVVTLTGTGTSPPSVTTAPPVSPTSSNPPNSTCLVRYDVEATWTGGFVARVTVANTSPAPVNGWILTFTFGGDQRIRSAWSAQYTQTGADVTAHYMDWNRTISAGGSVSFGMHGSWSASNAAPSTFALNGSPCRAIIE</sequence>
<dbReference type="EMBL" id="BLPF01000002">
    <property type="protein sequence ID" value="GFJ81186.1"/>
    <property type="molecule type" value="Genomic_DNA"/>
</dbReference>
<evidence type="ECO:0000256" key="4">
    <source>
        <dbReference type="ARBA" id="ARBA00023295"/>
    </source>
</evidence>
<feature type="domain" description="Fibronectin type-III" evidence="7">
    <location>
        <begin position="159"/>
        <end position="255"/>
    </location>
</feature>
<dbReference type="PANTHER" id="PTHR46708">
    <property type="entry name" value="TENASCIN"/>
    <property type="match status" value="1"/>
</dbReference>
<name>A0A6V8KGM2_9ACTN</name>
<dbReference type="InterPro" id="IPR036116">
    <property type="entry name" value="FN3_sf"/>
</dbReference>
<feature type="domain" description="Fibronectin type-III" evidence="7">
    <location>
        <begin position="261"/>
        <end position="352"/>
    </location>
</feature>
<dbReference type="GO" id="GO:0004553">
    <property type="term" value="F:hydrolase activity, hydrolyzing O-glycosyl compounds"/>
    <property type="evidence" value="ECO:0007669"/>
    <property type="project" value="InterPro"/>
</dbReference>
<accession>A0A6V8KGM2</accession>
<reference evidence="9 10" key="1">
    <citation type="submission" date="2020-03" db="EMBL/GenBank/DDBJ databases">
        <title>Whole genome shotgun sequence of Phytohabitans houttuyneae NBRC 108639.</title>
        <authorList>
            <person name="Komaki H."/>
            <person name="Tamura T."/>
        </authorList>
    </citation>
    <scope>NUCLEOTIDE SEQUENCE [LARGE SCALE GENOMIC DNA]</scope>
    <source>
        <strain evidence="9 10">NBRC 108639</strain>
    </source>
</reference>
<dbReference type="Pfam" id="PF00041">
    <property type="entry name" value="fn3"/>
    <property type="match status" value="1"/>
</dbReference>
<dbReference type="Proteomes" id="UP000482800">
    <property type="component" value="Unassembled WGS sequence"/>
</dbReference>
<dbReference type="AlphaFoldDB" id="A0A6V8KGM2"/>
<dbReference type="Gene3D" id="2.60.40.10">
    <property type="entry name" value="Immunoglobulins"/>
    <property type="match status" value="2"/>
</dbReference>